<evidence type="ECO:0000259" key="6">
    <source>
        <dbReference type="PROSITE" id="PS50158"/>
    </source>
</evidence>
<keyword evidence="3" id="KW-0408">Iron</keyword>
<dbReference type="AlphaFoldDB" id="M4FD36"/>
<dbReference type="PANTHER" id="PTHR42648:SF31">
    <property type="entry name" value="RNA-DIRECTED DNA POLYMERASE"/>
    <property type="match status" value="1"/>
</dbReference>
<dbReference type="Gene3D" id="2.60.120.330">
    <property type="entry name" value="B-lactam Antibiotic, Isopenicillin N Synthase, Chain"/>
    <property type="match status" value="2"/>
</dbReference>
<dbReference type="GO" id="GO:0008270">
    <property type="term" value="F:zinc ion binding"/>
    <property type="evidence" value="ECO:0007669"/>
    <property type="project" value="UniProtKB-KW"/>
</dbReference>
<dbReference type="PROSITE" id="PS50994">
    <property type="entry name" value="INTEGRASE"/>
    <property type="match status" value="1"/>
</dbReference>
<dbReference type="Pfam" id="PF03171">
    <property type="entry name" value="2OG-FeII_Oxy"/>
    <property type="match status" value="1"/>
</dbReference>
<dbReference type="InterPro" id="IPR054722">
    <property type="entry name" value="PolX-like_BBD"/>
</dbReference>
<dbReference type="InterPro" id="IPR039537">
    <property type="entry name" value="Retrotran_Ty1/copia-like"/>
</dbReference>
<evidence type="ECO:0000256" key="2">
    <source>
        <dbReference type="ARBA" id="ARBA00022723"/>
    </source>
</evidence>
<organism evidence="9 10">
    <name type="scientific">Brassica campestris</name>
    <name type="common">Field mustard</name>
    <dbReference type="NCBI Taxonomy" id="3711"/>
    <lineage>
        <taxon>Eukaryota</taxon>
        <taxon>Viridiplantae</taxon>
        <taxon>Streptophyta</taxon>
        <taxon>Embryophyta</taxon>
        <taxon>Tracheophyta</taxon>
        <taxon>Spermatophyta</taxon>
        <taxon>Magnoliopsida</taxon>
        <taxon>eudicotyledons</taxon>
        <taxon>Gunneridae</taxon>
        <taxon>Pentapetalae</taxon>
        <taxon>rosids</taxon>
        <taxon>malvids</taxon>
        <taxon>Brassicales</taxon>
        <taxon>Brassicaceae</taxon>
        <taxon>Brassiceae</taxon>
        <taxon>Brassica</taxon>
    </lineage>
</organism>
<proteinExistence type="predicted"/>
<dbReference type="InterPro" id="IPR027443">
    <property type="entry name" value="IPNS-like_sf"/>
</dbReference>
<dbReference type="Proteomes" id="UP000011750">
    <property type="component" value="Chromosome A07"/>
</dbReference>
<dbReference type="OMA" id="NCENIFE"/>
<dbReference type="InterPro" id="IPR005123">
    <property type="entry name" value="Oxoglu/Fe-dep_dioxygenase_dom"/>
</dbReference>
<feature type="region of interest" description="Disordered" evidence="5">
    <location>
        <begin position="687"/>
        <end position="735"/>
    </location>
</feature>
<dbReference type="InterPro" id="IPR001878">
    <property type="entry name" value="Znf_CCHC"/>
</dbReference>
<evidence type="ECO:0000256" key="3">
    <source>
        <dbReference type="ARBA" id="ARBA00023004"/>
    </source>
</evidence>
<evidence type="ECO:0000259" key="8">
    <source>
        <dbReference type="PROSITE" id="PS51471"/>
    </source>
</evidence>
<dbReference type="SUPFAM" id="SSF53098">
    <property type="entry name" value="Ribonuclease H-like"/>
    <property type="match status" value="1"/>
</dbReference>
<dbReference type="Pfam" id="PF13976">
    <property type="entry name" value="gag_pre-integrs"/>
    <property type="match status" value="1"/>
</dbReference>
<feature type="region of interest" description="Disordered" evidence="5">
    <location>
        <begin position="184"/>
        <end position="222"/>
    </location>
</feature>
<evidence type="ECO:0000313" key="10">
    <source>
        <dbReference type="Proteomes" id="UP000011750"/>
    </source>
</evidence>
<evidence type="ECO:0000259" key="7">
    <source>
        <dbReference type="PROSITE" id="PS50994"/>
    </source>
</evidence>
<dbReference type="eggNOG" id="KOG0143">
    <property type="taxonomic scope" value="Eukaryota"/>
</dbReference>
<dbReference type="Pfam" id="PF25597">
    <property type="entry name" value="SH3_retrovirus"/>
    <property type="match status" value="1"/>
</dbReference>
<keyword evidence="2" id="KW-0479">Metal-binding</keyword>
<dbReference type="HOGENOM" id="CLU_316971_0_0_1"/>
<reference evidence="9 10" key="2">
    <citation type="journal article" date="2018" name="Hortic Res">
        <title>Improved Brassica rapa reference genome by single-molecule sequencing and chromosome conformation capture technologies.</title>
        <authorList>
            <person name="Zhang L."/>
            <person name="Cai X."/>
            <person name="Wu J."/>
            <person name="Liu M."/>
            <person name="Grob S."/>
            <person name="Cheng F."/>
            <person name="Liang J."/>
            <person name="Cai C."/>
            <person name="Liu Z."/>
            <person name="Liu B."/>
            <person name="Wang F."/>
            <person name="Li S."/>
            <person name="Liu F."/>
            <person name="Li X."/>
            <person name="Cheng L."/>
            <person name="Yang W."/>
            <person name="Li M.H."/>
            <person name="Grossniklaus U."/>
            <person name="Zheng H."/>
            <person name="Wang X."/>
        </authorList>
    </citation>
    <scope>NUCLEOTIDE SEQUENCE [LARGE SCALE GENOMIC DNA]</scope>
    <source>
        <strain evidence="9 10">cv. Chiifu-401-42</strain>
    </source>
</reference>
<name>M4FD36_BRACM</name>
<dbReference type="InterPro" id="IPR044861">
    <property type="entry name" value="IPNS-like_FE2OG_OXY"/>
</dbReference>
<feature type="compositionally biased region" description="Polar residues" evidence="5">
    <location>
        <begin position="688"/>
        <end position="703"/>
    </location>
</feature>
<dbReference type="GO" id="GO:0006508">
    <property type="term" value="P:proteolysis"/>
    <property type="evidence" value="ECO:0007669"/>
    <property type="project" value="UniProtKB-KW"/>
</dbReference>
<keyword evidence="4" id="KW-0863">Zinc-finger</keyword>
<keyword evidence="1" id="KW-0645">Protease</keyword>
<dbReference type="SUPFAM" id="SSF51197">
    <property type="entry name" value="Clavaminate synthase-like"/>
    <property type="match status" value="2"/>
</dbReference>
<protein>
    <submittedName>
        <fullName evidence="9">Uncharacterized protein</fullName>
    </submittedName>
</protein>
<dbReference type="InterPro" id="IPR012337">
    <property type="entry name" value="RNaseH-like_sf"/>
</dbReference>
<feature type="domain" description="CCHC-type" evidence="6">
    <location>
        <begin position="160"/>
        <end position="173"/>
    </location>
</feature>
<dbReference type="eggNOG" id="KOG0017">
    <property type="taxonomic scope" value="Eukaryota"/>
</dbReference>
<dbReference type="PANTHER" id="PTHR42648">
    <property type="entry name" value="TRANSPOSASE, PUTATIVE-RELATED"/>
    <property type="match status" value="1"/>
</dbReference>
<dbReference type="STRING" id="51351.M4FD36"/>
<dbReference type="Gene3D" id="3.30.420.10">
    <property type="entry name" value="Ribonuclease H-like superfamily/Ribonuclease H"/>
    <property type="match status" value="1"/>
</dbReference>
<dbReference type="InParanoid" id="M4FD36"/>
<feature type="compositionally biased region" description="Polar residues" evidence="5">
    <location>
        <begin position="204"/>
        <end position="222"/>
    </location>
</feature>
<dbReference type="PROSITE" id="PS51471">
    <property type="entry name" value="FE2OG_OXY"/>
    <property type="match status" value="1"/>
</dbReference>
<feature type="compositionally biased region" description="Polar residues" evidence="5">
    <location>
        <begin position="723"/>
        <end position="734"/>
    </location>
</feature>
<evidence type="ECO:0000256" key="5">
    <source>
        <dbReference type="SAM" id="MobiDB-lite"/>
    </source>
</evidence>
<dbReference type="Pfam" id="PF22936">
    <property type="entry name" value="Pol_BBD"/>
    <property type="match status" value="1"/>
</dbReference>
<evidence type="ECO:0000256" key="1">
    <source>
        <dbReference type="ARBA" id="ARBA00022670"/>
    </source>
</evidence>
<dbReference type="Pfam" id="PF00665">
    <property type="entry name" value="rve"/>
    <property type="match status" value="1"/>
</dbReference>
<keyword evidence="1" id="KW-0378">Hydrolase</keyword>
<dbReference type="InterPro" id="IPR025724">
    <property type="entry name" value="GAG-pre-integrase_dom"/>
</dbReference>
<feature type="domain" description="Fe2OG dioxygenase" evidence="8">
    <location>
        <begin position="763"/>
        <end position="869"/>
    </location>
</feature>
<dbReference type="InterPro" id="IPR026992">
    <property type="entry name" value="DIOX_N"/>
</dbReference>
<dbReference type="GO" id="GO:0008233">
    <property type="term" value="F:peptidase activity"/>
    <property type="evidence" value="ECO:0007669"/>
    <property type="project" value="UniProtKB-KW"/>
</dbReference>
<dbReference type="Pfam" id="PF14226">
    <property type="entry name" value="DIOX_N"/>
    <property type="match status" value="1"/>
</dbReference>
<keyword evidence="4" id="KW-0862">Zinc</keyword>
<keyword evidence="10" id="KW-1185">Reference proteome</keyword>
<dbReference type="GO" id="GO:0015074">
    <property type="term" value="P:DNA integration"/>
    <property type="evidence" value="ECO:0007669"/>
    <property type="project" value="InterPro"/>
</dbReference>
<dbReference type="InterPro" id="IPR001584">
    <property type="entry name" value="Integrase_cat-core"/>
</dbReference>
<dbReference type="EnsemblPlants" id="Bra039006.1">
    <property type="protein sequence ID" value="Bra039006.1-P"/>
    <property type="gene ID" value="Bra039006"/>
</dbReference>
<dbReference type="InterPro" id="IPR036397">
    <property type="entry name" value="RNaseH_sf"/>
</dbReference>
<dbReference type="GO" id="GO:0003676">
    <property type="term" value="F:nucleic acid binding"/>
    <property type="evidence" value="ECO:0007669"/>
    <property type="project" value="InterPro"/>
</dbReference>
<accession>M4FD36</accession>
<feature type="domain" description="Integrase catalytic" evidence="7">
    <location>
        <begin position="440"/>
        <end position="605"/>
    </location>
</feature>
<dbReference type="PROSITE" id="PS50158">
    <property type="entry name" value="ZF_CCHC"/>
    <property type="match status" value="1"/>
</dbReference>
<dbReference type="Gramene" id="Bra039006.1">
    <property type="protein sequence ID" value="Bra039006.1-P"/>
    <property type="gene ID" value="Bra039006"/>
</dbReference>
<evidence type="ECO:0000313" key="9">
    <source>
        <dbReference type="EnsemblPlants" id="Bra039006.1-P"/>
    </source>
</evidence>
<sequence>MGLIKEKEMEIPVIDFSELDGENRTKTMSLLDHACDKWGFFMVDNHGIDKELMDKVKQLINSHYEEHLKEKFYQSEMVKALSEGKTSDADWESTFFVWHKPTSNISKVSNISDELIVVREEQRLVSSKEREVQQSAVGFVAKKEASDTQNSGQTRKVVHCSHCGRRGHEKANCWQLVGFPDWWEETPPNRGDNRGGRGGRGRGSYSSDRTKTNGTKVHNAHATSSNSSLFPVFTEEQLKALTQMINEKNRSTERLTGKLYGDLILDTGASHHMTGELSFLENITSIPSCPVGFADGNKTYATHTGVFRLSNSITLHNVLFVPNLNCSLISVSKLLRQTNCFALLTDTICVLQDRFTRMLIGAGEERDGVYYFKDVMAARVEVSDKSTRSVDQFRWHQRLGHPSFSVLSYLPFVLDSKASSPCDTCFEAKQTREVFYESLNKTTKCFELIHCDVWGPYKVRSSSGAVYFLTVVDDFSRAVWTYLLLEKSEVQTVLKNFCKMTEKQFSKEVKVVRSDNGTEFMCMSRFFRENGIIHQTSCVATPQQNGRVERKHRHILNIARALLFQSNLPIKFWGEAILTAAYLINRTPSAVLGHRSPYELLYNEKPSYSQLRVFGSLCFVHHRSRDKDKFGKRSRRCVFVGYPYAQKGWKVFDLDKHEFFISRDVVFQESEFPYSAPTLVSINKEPVVSNTEPDGDWENTNLPTLEDRGSSSGSATPPVATVAEQTTPSSSPTTDVGAVDIDQPPLNVVAPASPAAQTPVVQPVEEVFVFGTKVAKYPECPHPELIRGLREHTDAGGIILLLQDDQVPGLEFLKDGKWVPIPPSKNNTIFVNTGDQVEILSNGKYKSVVHRVMTMKQGSRLSIATFYNPAGDAIISPAQEMLYPSGYRFQDYLKLYSTTKFGDKGSRFNTMKKMENGDSV</sequence>
<reference evidence="9 10" key="1">
    <citation type="journal article" date="2011" name="Nat. Genet.">
        <title>The genome of the mesopolyploid crop species Brassica rapa.</title>
        <authorList>
            <consortium name="Brassica rapa Genome Sequencing Project Consortium"/>
            <person name="Wang X."/>
            <person name="Wang H."/>
            <person name="Wang J."/>
            <person name="Sun R."/>
            <person name="Wu J."/>
            <person name="Liu S."/>
            <person name="Bai Y."/>
            <person name="Mun J.H."/>
            <person name="Bancroft I."/>
            <person name="Cheng F."/>
            <person name="Huang S."/>
            <person name="Li X."/>
            <person name="Hua W."/>
            <person name="Wang J."/>
            <person name="Wang X."/>
            <person name="Freeling M."/>
            <person name="Pires J.C."/>
            <person name="Paterson A.H."/>
            <person name="Chalhoub B."/>
            <person name="Wang B."/>
            <person name="Hayward A."/>
            <person name="Sharpe A.G."/>
            <person name="Park B.S."/>
            <person name="Weisshaar B."/>
            <person name="Liu B."/>
            <person name="Li B."/>
            <person name="Liu B."/>
            <person name="Tong C."/>
            <person name="Song C."/>
            <person name="Duran C."/>
            <person name="Peng C."/>
            <person name="Geng C."/>
            <person name="Koh C."/>
            <person name="Lin C."/>
            <person name="Edwards D."/>
            <person name="Mu D."/>
            <person name="Shen D."/>
            <person name="Soumpourou E."/>
            <person name="Li F."/>
            <person name="Fraser F."/>
            <person name="Conant G."/>
            <person name="Lassalle G."/>
            <person name="King G.J."/>
            <person name="Bonnema G."/>
            <person name="Tang H."/>
            <person name="Wang H."/>
            <person name="Belcram H."/>
            <person name="Zhou H."/>
            <person name="Hirakawa H."/>
            <person name="Abe H."/>
            <person name="Guo H."/>
            <person name="Wang H."/>
            <person name="Jin H."/>
            <person name="Parkin I.A."/>
            <person name="Batley J."/>
            <person name="Kim J.S."/>
            <person name="Just J."/>
            <person name="Li J."/>
            <person name="Xu J."/>
            <person name="Deng J."/>
            <person name="Kim J.A."/>
            <person name="Li J."/>
            <person name="Yu J."/>
            <person name="Meng J."/>
            <person name="Wang J."/>
            <person name="Min J."/>
            <person name="Poulain J."/>
            <person name="Wang J."/>
            <person name="Hatakeyama K."/>
            <person name="Wu K."/>
            <person name="Wang L."/>
            <person name="Fang L."/>
            <person name="Trick M."/>
            <person name="Links M.G."/>
            <person name="Zhao M."/>
            <person name="Jin M."/>
            <person name="Ramchiary N."/>
            <person name="Drou N."/>
            <person name="Berkman P.J."/>
            <person name="Cai Q."/>
            <person name="Huang Q."/>
            <person name="Li R."/>
            <person name="Tabata S."/>
            <person name="Cheng S."/>
            <person name="Zhang S."/>
            <person name="Zhang S."/>
            <person name="Huang S."/>
            <person name="Sato S."/>
            <person name="Sun S."/>
            <person name="Kwon S.J."/>
            <person name="Choi S.R."/>
            <person name="Lee T.H."/>
            <person name="Fan W."/>
            <person name="Zhao X."/>
            <person name="Tan X."/>
            <person name="Xu X."/>
            <person name="Wang Y."/>
            <person name="Qiu Y."/>
            <person name="Yin Y."/>
            <person name="Li Y."/>
            <person name="Du Y."/>
            <person name="Liao Y."/>
            <person name="Lim Y."/>
            <person name="Narusaka Y."/>
            <person name="Wang Y."/>
            <person name="Wang Z."/>
            <person name="Li Z."/>
            <person name="Wang Z."/>
            <person name="Xiong Z."/>
            <person name="Zhang Z."/>
        </authorList>
    </citation>
    <scope>NUCLEOTIDE SEQUENCE [LARGE SCALE GENOMIC DNA]</scope>
    <source>
        <strain evidence="9 10">cv. Chiifu-401-42</strain>
    </source>
</reference>
<dbReference type="InterPro" id="IPR057670">
    <property type="entry name" value="SH3_retrovirus"/>
</dbReference>
<reference evidence="9" key="3">
    <citation type="submission" date="2023-03" db="UniProtKB">
        <authorList>
            <consortium name="EnsemblPlants"/>
        </authorList>
    </citation>
    <scope>IDENTIFICATION</scope>
    <source>
        <strain evidence="9">cv. Chiifu-401-42</strain>
    </source>
</reference>
<evidence type="ECO:0000256" key="4">
    <source>
        <dbReference type="PROSITE-ProRule" id="PRU00047"/>
    </source>
</evidence>